<evidence type="ECO:0000313" key="2">
    <source>
        <dbReference type="Proteomes" id="UP000789396"/>
    </source>
</evidence>
<sequence>VGDEFPTVESFKEVAQEGAKAAGFAFSALYKLEEKYDHLNDSGSKATFLHKIEALVSEEIVIPKAPLPNASKKHPTSTKRDPLLSEIQDKAAIKKEKNIKNVKNSTTYTTTFSL</sequence>
<reference evidence="1" key="1">
    <citation type="submission" date="2021-06" db="EMBL/GenBank/DDBJ databases">
        <authorList>
            <person name="Kallberg Y."/>
            <person name="Tangrot J."/>
            <person name="Rosling A."/>
        </authorList>
    </citation>
    <scope>NUCLEOTIDE SEQUENCE</scope>
    <source>
        <strain evidence="1">IN212</strain>
    </source>
</reference>
<evidence type="ECO:0000313" key="1">
    <source>
        <dbReference type="EMBL" id="CAG8631002.1"/>
    </source>
</evidence>
<dbReference type="AlphaFoldDB" id="A0A9N9D933"/>
<comment type="caution">
    <text evidence="1">The sequence shown here is derived from an EMBL/GenBank/DDBJ whole genome shotgun (WGS) entry which is preliminary data.</text>
</comment>
<name>A0A9N9D933_9GLOM</name>
<accession>A0A9N9D933</accession>
<organism evidence="1 2">
    <name type="scientific">Racocetra fulgida</name>
    <dbReference type="NCBI Taxonomy" id="60492"/>
    <lineage>
        <taxon>Eukaryota</taxon>
        <taxon>Fungi</taxon>
        <taxon>Fungi incertae sedis</taxon>
        <taxon>Mucoromycota</taxon>
        <taxon>Glomeromycotina</taxon>
        <taxon>Glomeromycetes</taxon>
        <taxon>Diversisporales</taxon>
        <taxon>Gigasporaceae</taxon>
        <taxon>Racocetra</taxon>
    </lineage>
</organism>
<gene>
    <name evidence="1" type="ORF">RFULGI_LOCUS7718</name>
</gene>
<keyword evidence="2" id="KW-1185">Reference proteome</keyword>
<feature type="non-terminal residue" evidence="1">
    <location>
        <position position="114"/>
    </location>
</feature>
<protein>
    <submittedName>
        <fullName evidence="1">7250_t:CDS:1</fullName>
    </submittedName>
</protein>
<dbReference type="EMBL" id="CAJVPZ010011537">
    <property type="protein sequence ID" value="CAG8631002.1"/>
    <property type="molecule type" value="Genomic_DNA"/>
</dbReference>
<proteinExistence type="predicted"/>
<dbReference type="Proteomes" id="UP000789396">
    <property type="component" value="Unassembled WGS sequence"/>
</dbReference>